<organism evidence="6">
    <name type="scientific">bioreactor metagenome</name>
    <dbReference type="NCBI Taxonomy" id="1076179"/>
    <lineage>
        <taxon>unclassified sequences</taxon>
        <taxon>metagenomes</taxon>
        <taxon>ecological metagenomes</taxon>
    </lineage>
</organism>
<sequence length="355" mass="39885">MRLTWAKDVFSANVPYKIENPKPGAEYFLRISYKQKEKTLWADKGFEVATEQFKLPVNTLPVAEAEVTQPVKLVQTPQSAVISAKGFSVSFDKTTGFMSQLTRNGVNLLVADGAPKLHLWRASHRNDDDWAYQQWQKFGVNALQYSLVDFKVEVLDKTSVKVTSTTKANGKEGFGVYHTATYLVKGDGSIKVDNQIQFVGLRLNLARIGVRMLLDKKLDRMTFFGRGPFENYSDRKSAAEVGVYELGVNEQYEYEKPMERGNHEDVRWAKLSGKEMPSLQVKADEKLMQVAALPHTDEQMHPVEYKIDLPASTSTVFCISTKTLGVGSASCGPRPLEKFQVFADPTSFSYTINLL</sequence>
<dbReference type="PANTHER" id="PTHR46323:SF2">
    <property type="entry name" value="BETA-GALACTOSIDASE"/>
    <property type="match status" value="1"/>
</dbReference>
<dbReference type="InterPro" id="IPR032312">
    <property type="entry name" value="LacZ_4"/>
</dbReference>
<reference evidence="6" key="1">
    <citation type="submission" date="2019-08" db="EMBL/GenBank/DDBJ databases">
        <authorList>
            <person name="Kucharzyk K."/>
            <person name="Murdoch R.W."/>
            <person name="Higgins S."/>
            <person name="Loffler F."/>
        </authorList>
    </citation>
    <scope>NUCLEOTIDE SEQUENCE</scope>
</reference>
<dbReference type="Pfam" id="PF16353">
    <property type="entry name" value="LacZ_4"/>
    <property type="match status" value="1"/>
</dbReference>
<evidence type="ECO:0000256" key="3">
    <source>
        <dbReference type="ARBA" id="ARBA00022801"/>
    </source>
</evidence>
<keyword evidence="4 6" id="KW-0326">Glycosidase</keyword>
<proteinExistence type="predicted"/>
<evidence type="ECO:0000256" key="4">
    <source>
        <dbReference type="ARBA" id="ARBA00023295"/>
    </source>
</evidence>
<evidence type="ECO:0000259" key="5">
    <source>
        <dbReference type="SMART" id="SM01038"/>
    </source>
</evidence>
<evidence type="ECO:0000256" key="2">
    <source>
        <dbReference type="ARBA" id="ARBA00012756"/>
    </source>
</evidence>
<dbReference type="GO" id="GO:0030246">
    <property type="term" value="F:carbohydrate binding"/>
    <property type="evidence" value="ECO:0007669"/>
    <property type="project" value="InterPro"/>
</dbReference>
<dbReference type="AlphaFoldDB" id="A0A645DJS0"/>
<dbReference type="InterPro" id="IPR004199">
    <property type="entry name" value="B-gal_small/dom_5"/>
</dbReference>
<dbReference type="GO" id="GO:0009341">
    <property type="term" value="C:beta-galactosidase complex"/>
    <property type="evidence" value="ECO:0007669"/>
    <property type="project" value="InterPro"/>
</dbReference>
<evidence type="ECO:0000313" key="6">
    <source>
        <dbReference type="EMBL" id="MPM89501.1"/>
    </source>
</evidence>
<dbReference type="EMBL" id="VSSQ01036915">
    <property type="protein sequence ID" value="MPM89501.1"/>
    <property type="molecule type" value="Genomic_DNA"/>
</dbReference>
<dbReference type="PANTHER" id="PTHR46323">
    <property type="entry name" value="BETA-GALACTOSIDASE"/>
    <property type="match status" value="1"/>
</dbReference>
<dbReference type="SUPFAM" id="SSF74650">
    <property type="entry name" value="Galactose mutarotase-like"/>
    <property type="match status" value="1"/>
</dbReference>
<dbReference type="InterPro" id="IPR050347">
    <property type="entry name" value="Bact_Beta-galactosidase"/>
</dbReference>
<accession>A0A645DJS0</accession>
<dbReference type="EC" id="3.2.1.23" evidence="2"/>
<gene>
    <name evidence="6" type="primary">ebgA_8</name>
    <name evidence="6" type="ORF">SDC9_136610</name>
</gene>
<protein>
    <recommendedName>
        <fullName evidence="2">beta-galactosidase</fullName>
        <ecNumber evidence="2">3.2.1.23</ecNumber>
    </recommendedName>
</protein>
<dbReference type="Pfam" id="PF02929">
    <property type="entry name" value="Bgal_small_N"/>
    <property type="match status" value="1"/>
</dbReference>
<dbReference type="GO" id="GO:0005990">
    <property type="term" value="P:lactose catabolic process"/>
    <property type="evidence" value="ECO:0007669"/>
    <property type="project" value="TreeGrafter"/>
</dbReference>
<dbReference type="GO" id="GO:0004565">
    <property type="term" value="F:beta-galactosidase activity"/>
    <property type="evidence" value="ECO:0007669"/>
    <property type="project" value="UniProtKB-EC"/>
</dbReference>
<dbReference type="Gene3D" id="2.60.40.10">
    <property type="entry name" value="Immunoglobulins"/>
    <property type="match status" value="1"/>
</dbReference>
<name>A0A645DJS0_9ZZZZ</name>
<comment type="caution">
    <text evidence="6">The sequence shown here is derived from an EMBL/GenBank/DDBJ whole genome shotgun (WGS) entry which is preliminary data.</text>
</comment>
<dbReference type="InterPro" id="IPR011013">
    <property type="entry name" value="Gal_mutarotase_sf_dom"/>
</dbReference>
<feature type="domain" description="Beta galactosidase small chain/" evidence="5">
    <location>
        <begin position="81"/>
        <end position="353"/>
    </location>
</feature>
<evidence type="ECO:0000256" key="1">
    <source>
        <dbReference type="ARBA" id="ARBA00001412"/>
    </source>
</evidence>
<dbReference type="InterPro" id="IPR036156">
    <property type="entry name" value="Beta-gal/glucu_dom_sf"/>
</dbReference>
<dbReference type="InterPro" id="IPR013783">
    <property type="entry name" value="Ig-like_fold"/>
</dbReference>
<keyword evidence="3 6" id="KW-0378">Hydrolase</keyword>
<comment type="catalytic activity">
    <reaction evidence="1">
        <text>Hydrolysis of terminal non-reducing beta-D-galactose residues in beta-D-galactosides.</text>
        <dbReference type="EC" id="3.2.1.23"/>
    </reaction>
</comment>
<dbReference type="Gene3D" id="2.70.98.10">
    <property type="match status" value="1"/>
</dbReference>
<dbReference type="InterPro" id="IPR014718">
    <property type="entry name" value="GH-type_carb-bd"/>
</dbReference>
<dbReference type="SUPFAM" id="SSF49303">
    <property type="entry name" value="beta-Galactosidase/glucuronidase domain"/>
    <property type="match status" value="1"/>
</dbReference>
<dbReference type="SMART" id="SM01038">
    <property type="entry name" value="Bgal_small_N"/>
    <property type="match status" value="1"/>
</dbReference>